<gene>
    <name evidence="2" type="ORF">QOZ99_000170</name>
</gene>
<feature type="region of interest" description="Disordered" evidence="1">
    <location>
        <begin position="68"/>
        <end position="87"/>
    </location>
</feature>
<reference evidence="2 3" key="1">
    <citation type="submission" date="2023-07" db="EMBL/GenBank/DDBJ databases">
        <title>Genomic Encyclopedia of Type Strains, Phase IV (KMG-IV): sequencing the most valuable type-strain genomes for metagenomic binning, comparative biology and taxonomic classification.</title>
        <authorList>
            <person name="Goeker M."/>
        </authorList>
    </citation>
    <scope>NUCLEOTIDE SEQUENCE [LARGE SCALE GENOMIC DNA]</scope>
    <source>
        <strain evidence="2 3">DSM 15561</strain>
    </source>
</reference>
<sequence length="87" mass="9471">MFGGGGKKVHSSNFRGPSKTRPRGAAPEVAFFNTYIETYIEAESCVNSTEAAARLGSAKFLRERLHASGPVKPMRGREGDKRVSGWL</sequence>
<name>A0ABU0LKZ8_9HYPH</name>
<dbReference type="Proteomes" id="UP001235094">
    <property type="component" value="Unassembled WGS sequence"/>
</dbReference>
<evidence type="ECO:0000256" key="1">
    <source>
        <dbReference type="SAM" id="MobiDB-lite"/>
    </source>
</evidence>
<keyword evidence="3" id="KW-1185">Reference proteome</keyword>
<comment type="caution">
    <text evidence="2">The sequence shown here is derived from an EMBL/GenBank/DDBJ whole genome shotgun (WGS) entry which is preliminary data.</text>
</comment>
<protein>
    <submittedName>
        <fullName evidence="2">Uncharacterized protein</fullName>
    </submittedName>
</protein>
<feature type="compositionally biased region" description="Basic and acidic residues" evidence="1">
    <location>
        <begin position="75"/>
        <end position="87"/>
    </location>
</feature>
<accession>A0ABU0LKZ8</accession>
<evidence type="ECO:0000313" key="2">
    <source>
        <dbReference type="EMBL" id="MDQ0509293.1"/>
    </source>
</evidence>
<organism evidence="2 3">
    <name type="scientific">Ancylobacter amanitiformis</name>
    <dbReference type="NCBI Taxonomy" id="217069"/>
    <lineage>
        <taxon>Bacteria</taxon>
        <taxon>Pseudomonadati</taxon>
        <taxon>Pseudomonadota</taxon>
        <taxon>Alphaproteobacteria</taxon>
        <taxon>Hyphomicrobiales</taxon>
        <taxon>Xanthobacteraceae</taxon>
        <taxon>Ancylobacter</taxon>
    </lineage>
</organism>
<evidence type="ECO:0000313" key="3">
    <source>
        <dbReference type="Proteomes" id="UP001235094"/>
    </source>
</evidence>
<feature type="region of interest" description="Disordered" evidence="1">
    <location>
        <begin position="1"/>
        <end position="25"/>
    </location>
</feature>
<proteinExistence type="predicted"/>
<dbReference type="EMBL" id="JAUSVR010000001">
    <property type="protein sequence ID" value="MDQ0509293.1"/>
    <property type="molecule type" value="Genomic_DNA"/>
</dbReference>